<organism evidence="1 2">
    <name type="scientific">Cloacibacterium normanense</name>
    <dbReference type="NCBI Taxonomy" id="237258"/>
    <lineage>
        <taxon>Bacteria</taxon>
        <taxon>Pseudomonadati</taxon>
        <taxon>Bacteroidota</taxon>
        <taxon>Flavobacteriia</taxon>
        <taxon>Flavobacteriales</taxon>
        <taxon>Weeksellaceae</taxon>
    </lineage>
</organism>
<dbReference type="EMBL" id="MKGI01000022">
    <property type="protein sequence ID" value="OEL11760.1"/>
    <property type="molecule type" value="Genomic_DNA"/>
</dbReference>
<dbReference type="RefSeq" id="WP_069797538.1">
    <property type="nucleotide sequence ID" value="NZ_CP034157.1"/>
</dbReference>
<comment type="caution">
    <text evidence="1">The sequence shown here is derived from an EMBL/GenBank/DDBJ whole genome shotgun (WGS) entry which is preliminary data.</text>
</comment>
<accession>A0A1E5UFW1</accession>
<name>A0A1E5UFW1_9FLAO</name>
<reference evidence="1 2" key="1">
    <citation type="submission" date="2016-09" db="EMBL/GenBank/DDBJ databases">
        <authorList>
            <person name="Capua I."/>
            <person name="De Benedictis P."/>
            <person name="Joannis T."/>
            <person name="Lombin L.H."/>
            <person name="Cattoli G."/>
        </authorList>
    </citation>
    <scope>NUCLEOTIDE SEQUENCE [LARGE SCALE GENOMIC DNA]</scope>
    <source>
        <strain evidence="1 2">NRS-1</strain>
    </source>
</reference>
<dbReference type="AlphaFoldDB" id="A0A1E5UFW1"/>
<sequence length="72" mass="8066">MEQKDLKKITLETPIYHPFLGKGFPTKIEETKITVKFSEGVQATFGISGSVADDHFIKHIFFTPVKIVSEGL</sequence>
<gene>
    <name evidence="1" type="ORF">BHF72_1771</name>
</gene>
<keyword evidence="2" id="KW-1185">Reference proteome</keyword>
<dbReference type="Proteomes" id="UP000095601">
    <property type="component" value="Unassembled WGS sequence"/>
</dbReference>
<evidence type="ECO:0000313" key="2">
    <source>
        <dbReference type="Proteomes" id="UP000095601"/>
    </source>
</evidence>
<proteinExistence type="predicted"/>
<evidence type="ECO:0000313" key="1">
    <source>
        <dbReference type="EMBL" id="OEL11760.1"/>
    </source>
</evidence>
<dbReference type="STRING" id="237258.SAMN04489756_1332"/>
<dbReference type="KEGG" id="cnr:EB819_07000"/>
<protein>
    <submittedName>
        <fullName evidence="1">Uncharacterized protein</fullName>
    </submittedName>
</protein>